<proteinExistence type="predicted"/>
<comment type="caution">
    <text evidence="5">The sequence shown here is derived from an EMBL/GenBank/DDBJ whole genome shotgun (WGS) entry which is preliminary data.</text>
</comment>
<dbReference type="GO" id="GO:0003677">
    <property type="term" value="F:DNA binding"/>
    <property type="evidence" value="ECO:0007669"/>
    <property type="project" value="UniProtKB-UniRule"/>
</dbReference>
<evidence type="ECO:0000313" key="6">
    <source>
        <dbReference type="Proteomes" id="UP000294558"/>
    </source>
</evidence>
<name>A0A4R7HZF7_9ACTN</name>
<dbReference type="InterPro" id="IPR001647">
    <property type="entry name" value="HTH_TetR"/>
</dbReference>
<dbReference type="Proteomes" id="UP000294558">
    <property type="component" value="Unassembled WGS sequence"/>
</dbReference>
<dbReference type="EMBL" id="SOAU01000001">
    <property type="protein sequence ID" value="TDT16632.1"/>
    <property type="molecule type" value="Genomic_DNA"/>
</dbReference>
<accession>A0A4R7HZF7</accession>
<protein>
    <submittedName>
        <fullName evidence="5">TetR family transcriptional regulator</fullName>
    </submittedName>
</protein>
<evidence type="ECO:0000259" key="4">
    <source>
        <dbReference type="PROSITE" id="PS50977"/>
    </source>
</evidence>
<evidence type="ECO:0000256" key="2">
    <source>
        <dbReference type="PROSITE-ProRule" id="PRU00335"/>
    </source>
</evidence>
<dbReference type="InterPro" id="IPR009057">
    <property type="entry name" value="Homeodomain-like_sf"/>
</dbReference>
<dbReference type="AlphaFoldDB" id="A0A4R7HZF7"/>
<feature type="domain" description="HTH tetR-type" evidence="4">
    <location>
        <begin position="27"/>
        <end position="86"/>
    </location>
</feature>
<dbReference type="PROSITE" id="PS50977">
    <property type="entry name" value="HTH_TETR_2"/>
    <property type="match status" value="1"/>
</dbReference>
<dbReference type="Pfam" id="PF00440">
    <property type="entry name" value="TetR_N"/>
    <property type="match status" value="1"/>
</dbReference>
<gene>
    <name evidence="5" type="ORF">BDK89_2224</name>
</gene>
<reference evidence="5 6" key="1">
    <citation type="submission" date="2019-03" db="EMBL/GenBank/DDBJ databases">
        <title>Sequencing the genomes of 1000 actinobacteria strains.</title>
        <authorList>
            <person name="Klenk H.-P."/>
        </authorList>
    </citation>
    <scope>NUCLEOTIDE SEQUENCE [LARGE SCALE GENOMIC DNA]</scope>
    <source>
        <strain evidence="5 6">DSM 18936</strain>
    </source>
</reference>
<dbReference type="RefSeq" id="WP_166657525.1">
    <property type="nucleotide sequence ID" value="NZ_SOAU01000001.1"/>
</dbReference>
<evidence type="ECO:0000256" key="3">
    <source>
        <dbReference type="SAM" id="MobiDB-lite"/>
    </source>
</evidence>
<evidence type="ECO:0000256" key="1">
    <source>
        <dbReference type="ARBA" id="ARBA00023125"/>
    </source>
</evidence>
<evidence type="ECO:0000313" key="5">
    <source>
        <dbReference type="EMBL" id="TDT16632.1"/>
    </source>
</evidence>
<sequence length="209" mass="23422">MTTRDSAQHAAGDEDDTVTDGRRRRRELGRVAVVDAVIDLILAGGRAPTADQIAERADVSVASVYRYFESLDELRRLGVQRYFERIDHLIAIPDIGEGPLPRRIDSFVASRLEFYRVTEPMARMSRHQALDVEQMRATLARVRATLADQVAQHFAPELTPLSSAARKDRVAVVAALTSFEAWDLLQEQGLDRSAVRRAWRTNLGILLVS</sequence>
<keyword evidence="1 2" id="KW-0238">DNA-binding</keyword>
<keyword evidence="6" id="KW-1185">Reference proteome</keyword>
<dbReference type="Gene3D" id="1.10.357.10">
    <property type="entry name" value="Tetracycline Repressor, domain 2"/>
    <property type="match status" value="1"/>
</dbReference>
<dbReference type="SUPFAM" id="SSF46689">
    <property type="entry name" value="Homeodomain-like"/>
    <property type="match status" value="1"/>
</dbReference>
<feature type="DNA-binding region" description="H-T-H motif" evidence="2">
    <location>
        <begin position="49"/>
        <end position="68"/>
    </location>
</feature>
<organism evidence="5 6">
    <name type="scientific">Ilumatobacter fluminis</name>
    <dbReference type="NCBI Taxonomy" id="467091"/>
    <lineage>
        <taxon>Bacteria</taxon>
        <taxon>Bacillati</taxon>
        <taxon>Actinomycetota</taxon>
        <taxon>Acidimicrobiia</taxon>
        <taxon>Acidimicrobiales</taxon>
        <taxon>Ilumatobacteraceae</taxon>
        <taxon>Ilumatobacter</taxon>
    </lineage>
</organism>
<feature type="region of interest" description="Disordered" evidence="3">
    <location>
        <begin position="1"/>
        <end position="22"/>
    </location>
</feature>